<evidence type="ECO:0000313" key="3">
    <source>
        <dbReference type="Proteomes" id="UP000322927"/>
    </source>
</evidence>
<evidence type="ECO:0000313" key="2">
    <source>
        <dbReference type="EMBL" id="QES35601.1"/>
    </source>
</evidence>
<reference evidence="2 3" key="1">
    <citation type="submission" date="2018-05" db="EMBL/GenBank/DDBJ databases">
        <title>Streptomyces venezuelae.</title>
        <authorList>
            <person name="Kim W."/>
            <person name="Lee N."/>
            <person name="Cho B.-K."/>
        </authorList>
    </citation>
    <scope>NUCLEOTIDE SEQUENCE [LARGE SCALE GENOMIC DNA]</scope>
    <source>
        <strain evidence="2 3">ATCC 14584</strain>
    </source>
</reference>
<keyword evidence="1" id="KW-0812">Transmembrane</keyword>
<evidence type="ECO:0000256" key="1">
    <source>
        <dbReference type="SAM" id="Phobius"/>
    </source>
</evidence>
<keyword evidence="1" id="KW-1133">Transmembrane helix</keyword>
<accession>A0A5P2C2R2</accession>
<dbReference type="AlphaFoldDB" id="A0A5P2C2R2"/>
<gene>
    <name evidence="2" type="ORF">DEJ48_21195</name>
</gene>
<dbReference type="Proteomes" id="UP000322927">
    <property type="component" value="Chromosome"/>
</dbReference>
<feature type="transmembrane region" description="Helical" evidence="1">
    <location>
        <begin position="21"/>
        <end position="39"/>
    </location>
</feature>
<proteinExistence type="predicted"/>
<organism evidence="2 3">
    <name type="scientific">Streptomyces venezuelae</name>
    <dbReference type="NCBI Taxonomy" id="54571"/>
    <lineage>
        <taxon>Bacteria</taxon>
        <taxon>Bacillati</taxon>
        <taxon>Actinomycetota</taxon>
        <taxon>Actinomycetes</taxon>
        <taxon>Kitasatosporales</taxon>
        <taxon>Streptomycetaceae</taxon>
        <taxon>Streptomyces</taxon>
    </lineage>
</organism>
<name>A0A5P2C2R2_STRVZ</name>
<dbReference type="EMBL" id="CP029192">
    <property type="protein sequence ID" value="QES35601.1"/>
    <property type="molecule type" value="Genomic_DNA"/>
</dbReference>
<protein>
    <submittedName>
        <fullName evidence="2">Uncharacterized protein</fullName>
    </submittedName>
</protein>
<sequence>MRGRGSGRERWADAESALTKALLLGVFVLGLVAQFVGPVGDALEGKAFVGGSIVSLVGYVLYNEVRELNRRTRPEAGSEIRTAELSEHIERVVGDRRARRVRIDAIGYTGETVKTPVTRCLEALEEGARRSVRVRILVPDFTVPMAIPGTLDARGRAVDDPAYRAYQLDRVRWNVREFGGVTRTLRGSRRADMDVQFRMLRITPLLKFCLINGDELFDGIYDKVVQESAPVPPERQILDLKGYQAVLTHWRAESGAAGREKVAQRQDLFDTLWRLSSPLPDASGA</sequence>
<keyword evidence="1" id="KW-0472">Membrane</keyword>